<reference evidence="3 4" key="1">
    <citation type="submission" date="2019-04" db="EMBL/GenBank/DDBJ databases">
        <title>Friends and foes A comparative genomics studyof 23 Aspergillus species from section Flavi.</title>
        <authorList>
            <consortium name="DOE Joint Genome Institute"/>
            <person name="Kjaerbolling I."/>
            <person name="Vesth T."/>
            <person name="Frisvad J.C."/>
            <person name="Nybo J.L."/>
            <person name="Theobald S."/>
            <person name="Kildgaard S."/>
            <person name="Isbrandt T."/>
            <person name="Kuo A."/>
            <person name="Sato A."/>
            <person name="Lyhne E.K."/>
            <person name="Kogle M.E."/>
            <person name="Wiebenga A."/>
            <person name="Kun R.S."/>
            <person name="Lubbers R.J."/>
            <person name="Makela M.R."/>
            <person name="Barry K."/>
            <person name="Chovatia M."/>
            <person name="Clum A."/>
            <person name="Daum C."/>
            <person name="Haridas S."/>
            <person name="He G."/>
            <person name="LaButti K."/>
            <person name="Lipzen A."/>
            <person name="Mondo S."/>
            <person name="Riley R."/>
            <person name="Salamov A."/>
            <person name="Simmons B.A."/>
            <person name="Magnuson J.K."/>
            <person name="Henrissat B."/>
            <person name="Mortensen U.H."/>
            <person name="Larsen T.O."/>
            <person name="Devries R.P."/>
            <person name="Grigoriev I.V."/>
            <person name="Machida M."/>
            <person name="Baker S.E."/>
            <person name="Andersen M.R."/>
        </authorList>
    </citation>
    <scope>NUCLEOTIDE SEQUENCE [LARGE SCALE GENOMIC DNA]</scope>
    <source>
        <strain evidence="3 4">IBT 29228</strain>
    </source>
</reference>
<organism evidence="3 4">
    <name type="scientific">Aspergillus bertholletiae</name>
    <dbReference type="NCBI Taxonomy" id="1226010"/>
    <lineage>
        <taxon>Eukaryota</taxon>
        <taxon>Fungi</taxon>
        <taxon>Dikarya</taxon>
        <taxon>Ascomycota</taxon>
        <taxon>Pezizomycotina</taxon>
        <taxon>Eurotiomycetes</taxon>
        <taxon>Eurotiomycetidae</taxon>
        <taxon>Eurotiales</taxon>
        <taxon>Aspergillaceae</taxon>
        <taxon>Aspergillus</taxon>
        <taxon>Aspergillus subgen. Circumdati</taxon>
    </lineage>
</organism>
<evidence type="ECO:0000256" key="2">
    <source>
        <dbReference type="SAM" id="Phobius"/>
    </source>
</evidence>
<name>A0A5N7BE18_9EURO</name>
<keyword evidence="2" id="KW-0812">Transmembrane</keyword>
<keyword evidence="2" id="KW-1133">Transmembrane helix</keyword>
<keyword evidence="4" id="KW-1185">Reference proteome</keyword>
<feature type="region of interest" description="Disordered" evidence="1">
    <location>
        <begin position="1"/>
        <end position="24"/>
    </location>
</feature>
<gene>
    <name evidence="3" type="ORF">BDV26DRAFT_149818</name>
</gene>
<protein>
    <submittedName>
        <fullName evidence="3">Uncharacterized protein</fullName>
    </submittedName>
</protein>
<feature type="transmembrane region" description="Helical" evidence="2">
    <location>
        <begin position="47"/>
        <end position="68"/>
    </location>
</feature>
<sequence length="103" mass="11951">METNSKGQKSPPSTYVSRESQPQRDSWSIHASLPHLQPYRWGKRQRIHFWVNCPTASFGHYAAFVFFCHMWCRWSAQVRLCSMICMIISQVGCHIIVDGFICG</sequence>
<dbReference type="Proteomes" id="UP000326198">
    <property type="component" value="Unassembled WGS sequence"/>
</dbReference>
<evidence type="ECO:0000313" key="3">
    <source>
        <dbReference type="EMBL" id="KAE8380018.1"/>
    </source>
</evidence>
<feature type="transmembrane region" description="Helical" evidence="2">
    <location>
        <begin position="80"/>
        <end position="101"/>
    </location>
</feature>
<evidence type="ECO:0000256" key="1">
    <source>
        <dbReference type="SAM" id="MobiDB-lite"/>
    </source>
</evidence>
<dbReference type="EMBL" id="ML736186">
    <property type="protein sequence ID" value="KAE8380018.1"/>
    <property type="molecule type" value="Genomic_DNA"/>
</dbReference>
<accession>A0A5N7BE18</accession>
<keyword evidence="2" id="KW-0472">Membrane</keyword>
<evidence type="ECO:0000313" key="4">
    <source>
        <dbReference type="Proteomes" id="UP000326198"/>
    </source>
</evidence>
<dbReference type="AlphaFoldDB" id="A0A5N7BE18"/>
<proteinExistence type="predicted"/>